<dbReference type="EMBL" id="HBIN01007326">
    <property type="protein sequence ID" value="CAE0435083.1"/>
    <property type="molecule type" value="Transcribed_RNA"/>
</dbReference>
<sequence>MMVFQRLYNAASKAILDFGNTNAASAKSDLIKTKGVNLTSLVNTSLKAVPLPILPFVLDKVKERIDLAPEQSEMLADDDDIPSGGMKKTYVPFSKEWHKNNLFGAIGRTDNAPRRTYLALWYMREIQQGASSRL</sequence>
<name>A0A7S3LP61_9STRA</name>
<proteinExistence type="predicted"/>
<evidence type="ECO:0000313" key="1">
    <source>
        <dbReference type="EMBL" id="CAE0435083.1"/>
    </source>
</evidence>
<accession>A0A7S3LP61</accession>
<organism evidence="1">
    <name type="scientific">Aplanochytrium stocchinoi</name>
    <dbReference type="NCBI Taxonomy" id="215587"/>
    <lineage>
        <taxon>Eukaryota</taxon>
        <taxon>Sar</taxon>
        <taxon>Stramenopiles</taxon>
        <taxon>Bigyra</taxon>
        <taxon>Labyrinthulomycetes</taxon>
        <taxon>Thraustochytrida</taxon>
        <taxon>Thraustochytriidae</taxon>
        <taxon>Aplanochytrium</taxon>
    </lineage>
</organism>
<protein>
    <submittedName>
        <fullName evidence="1">Uncharacterized protein</fullName>
    </submittedName>
</protein>
<gene>
    <name evidence="1" type="ORF">ASTO00021_LOCUS5370</name>
</gene>
<dbReference type="AlphaFoldDB" id="A0A7S3LP61"/>
<reference evidence="1" key="1">
    <citation type="submission" date="2021-01" db="EMBL/GenBank/DDBJ databases">
        <authorList>
            <person name="Corre E."/>
            <person name="Pelletier E."/>
            <person name="Niang G."/>
            <person name="Scheremetjew M."/>
            <person name="Finn R."/>
            <person name="Kale V."/>
            <person name="Holt S."/>
            <person name="Cochrane G."/>
            <person name="Meng A."/>
            <person name="Brown T."/>
            <person name="Cohen L."/>
        </authorList>
    </citation>
    <scope>NUCLEOTIDE SEQUENCE</scope>
    <source>
        <strain evidence="1">GSBS06</strain>
    </source>
</reference>